<keyword evidence="4" id="KW-1185">Reference proteome</keyword>
<organism evidence="3 4">
    <name type="scientific">Thioalbus denitrificans</name>
    <dbReference type="NCBI Taxonomy" id="547122"/>
    <lineage>
        <taxon>Bacteria</taxon>
        <taxon>Pseudomonadati</taxon>
        <taxon>Pseudomonadota</taxon>
        <taxon>Gammaproteobacteria</taxon>
        <taxon>Chromatiales</taxon>
        <taxon>Ectothiorhodospiraceae</taxon>
        <taxon>Thioalbus</taxon>
    </lineage>
</organism>
<dbReference type="PANTHER" id="PTHR12526:SF510">
    <property type="entry name" value="D-INOSITOL 3-PHOSPHATE GLYCOSYLTRANSFERASE"/>
    <property type="match status" value="1"/>
</dbReference>
<keyword evidence="2 3" id="KW-0808">Transferase</keyword>
<dbReference type="Gene3D" id="3.40.50.2000">
    <property type="entry name" value="Glycogen Phosphorylase B"/>
    <property type="match status" value="2"/>
</dbReference>
<comment type="caution">
    <text evidence="3">The sequence shown here is derived from an EMBL/GenBank/DDBJ whole genome shotgun (WGS) entry which is preliminary data.</text>
</comment>
<evidence type="ECO:0000256" key="1">
    <source>
        <dbReference type="ARBA" id="ARBA00022676"/>
    </source>
</evidence>
<dbReference type="PANTHER" id="PTHR12526">
    <property type="entry name" value="GLYCOSYLTRANSFERASE"/>
    <property type="match status" value="1"/>
</dbReference>
<accession>A0A369CHV8</accession>
<dbReference type="CDD" id="cd03801">
    <property type="entry name" value="GT4_PimA-like"/>
    <property type="match status" value="1"/>
</dbReference>
<evidence type="ECO:0000313" key="3">
    <source>
        <dbReference type="EMBL" id="RCX32256.1"/>
    </source>
</evidence>
<dbReference type="GO" id="GO:0016757">
    <property type="term" value="F:glycosyltransferase activity"/>
    <property type="evidence" value="ECO:0007669"/>
    <property type="project" value="UniProtKB-KW"/>
</dbReference>
<dbReference type="Pfam" id="PF13692">
    <property type="entry name" value="Glyco_trans_1_4"/>
    <property type="match status" value="1"/>
</dbReference>
<dbReference type="EMBL" id="QPJY01000002">
    <property type="protein sequence ID" value="RCX32256.1"/>
    <property type="molecule type" value="Genomic_DNA"/>
</dbReference>
<evidence type="ECO:0000256" key="2">
    <source>
        <dbReference type="ARBA" id="ARBA00022679"/>
    </source>
</evidence>
<protein>
    <submittedName>
        <fullName evidence="3">Glycosyl transferase family 1</fullName>
    </submittedName>
</protein>
<dbReference type="SUPFAM" id="SSF53756">
    <property type="entry name" value="UDP-Glycosyltransferase/glycogen phosphorylase"/>
    <property type="match status" value="1"/>
</dbReference>
<name>A0A369CHV8_9GAMM</name>
<dbReference type="Proteomes" id="UP000252707">
    <property type="component" value="Unassembled WGS sequence"/>
</dbReference>
<dbReference type="OrthoDB" id="9775208at2"/>
<keyword evidence="1" id="KW-0328">Glycosyltransferase</keyword>
<dbReference type="AlphaFoldDB" id="A0A369CHV8"/>
<proteinExistence type="predicted"/>
<evidence type="ECO:0000313" key="4">
    <source>
        <dbReference type="Proteomes" id="UP000252707"/>
    </source>
</evidence>
<reference evidence="3 4" key="1">
    <citation type="submission" date="2018-07" db="EMBL/GenBank/DDBJ databases">
        <title>Genomic Encyclopedia of Type Strains, Phase IV (KMG-IV): sequencing the most valuable type-strain genomes for metagenomic binning, comparative biology and taxonomic classification.</title>
        <authorList>
            <person name="Goeker M."/>
        </authorList>
    </citation>
    <scope>NUCLEOTIDE SEQUENCE [LARGE SCALE GENOMIC DNA]</scope>
    <source>
        <strain evidence="3 4">DSM 26407</strain>
    </source>
</reference>
<gene>
    <name evidence="3" type="ORF">DFQ59_102618</name>
</gene>
<sequence>MSEPYPFLVAQLGARMHYSVPRILQNAGQLGHLYTDICSSTGLLRALSLLPQSLQNGPVRKILGRSPEGIPQAKISSFDWFGVRYAWRLRKARTAAERTAVNLWANQEFCRRILNGGFGSARAVYTFNGAGLPLLSAARRAGFRAVMEQTIAPLRFERQLMLEEAEAHPEWGERPTNESVFDRLCETEEAEWSQADLILCGSEFVRTAIGLCGGPVERCEVVPYGVHLARYQGHVRERRYEGPLRVLMVGSVGLRKGTPYVLEAAKLMGPRAQFRAVGPIDLRPGVLRDLSSHVQVLGSVPRSDMPKHYAWADVFLLPSLCEGSATASYEALAAGLPVICTDNTGSVVSDGEDGFIVPIRDANSICERLSWLSDAPERLAEFGFNATRKCAVVSEAAYAKRLLTVLNKRTAD</sequence>